<accession>A0A0C1YP99</accession>
<dbReference type="EMBL" id="JTHE02000002">
    <property type="protein sequence ID" value="NEV65977.1"/>
    <property type="molecule type" value="Genomic_DNA"/>
</dbReference>
<dbReference type="AlphaFoldDB" id="A0A0C1YP99"/>
<reference evidence="1" key="3">
    <citation type="submission" date="2020-02" db="EMBL/GenBank/DDBJ databases">
        <authorList>
            <person name="Sarangi A.N."/>
            <person name="Ghosh S."/>
            <person name="Mukherjee M."/>
            <person name="Tripathy S."/>
        </authorList>
    </citation>
    <scope>NUCLEOTIDE SEQUENCE</scope>
    <source>
        <strain evidence="1">BDU141951</strain>
    </source>
</reference>
<reference evidence="1" key="2">
    <citation type="journal article" date="2015" name="Genome Announc.">
        <title>Draft Genome Sequence of Filamentous Marine Cyanobacterium Lyngbya confervoides Strain BDU141951.</title>
        <authorList>
            <person name="Chandrababunaidu M.M."/>
            <person name="Sen D."/>
            <person name="Tripathy S."/>
        </authorList>
    </citation>
    <scope>NUCLEOTIDE SEQUENCE</scope>
    <source>
        <strain evidence="1">BDU141951</strain>
    </source>
</reference>
<proteinExistence type="predicted"/>
<protein>
    <recommendedName>
        <fullName evidence="2">Glycosyltransferase subfamily 4-like N-terminal domain-containing protein</fullName>
    </recommendedName>
</protein>
<evidence type="ECO:0000313" key="1">
    <source>
        <dbReference type="EMBL" id="NEV65977.1"/>
    </source>
</evidence>
<reference evidence="1" key="1">
    <citation type="submission" date="2014-11" db="EMBL/GenBank/DDBJ databases">
        <authorList>
            <person name="Malar M.C."/>
            <person name="Sen D."/>
            <person name="Tripathy S."/>
        </authorList>
    </citation>
    <scope>NUCLEOTIDE SEQUENCE</scope>
    <source>
        <strain evidence="1">BDU141951</strain>
    </source>
</reference>
<name>A0A0C1YP99_9CYAN</name>
<comment type="caution">
    <text evidence="1">The sequence shown here is derived from an EMBL/GenBank/DDBJ whole genome shotgun (WGS) entry which is preliminary data.</text>
</comment>
<evidence type="ECO:0008006" key="2">
    <source>
        <dbReference type="Google" id="ProtNLM"/>
    </source>
</evidence>
<organism evidence="1">
    <name type="scientific">Lyngbya confervoides BDU141951</name>
    <dbReference type="NCBI Taxonomy" id="1574623"/>
    <lineage>
        <taxon>Bacteria</taxon>
        <taxon>Bacillati</taxon>
        <taxon>Cyanobacteriota</taxon>
        <taxon>Cyanophyceae</taxon>
        <taxon>Oscillatoriophycideae</taxon>
        <taxon>Oscillatoriales</taxon>
        <taxon>Microcoleaceae</taxon>
        <taxon>Lyngbya</taxon>
    </lineage>
</organism>
<gene>
    <name evidence="1" type="ORF">QQ91_002485</name>
</gene>
<sequence>MKISFLVAGFKVMTGITDYTLALAKECLEQKHVVQILALNAISSRDEAKIVNTFGGDILRTITTVDIPLAISDKVDMIEQHLQSFDPDWISIQFQYQYFRQGSLDSLSYLARFLRKQKSKGRMTNIFVHEIWQDPTDIDALKNTFVRRIKRLVITNFLKSSKADLILTSNTNYVDSLQASGISSKQLPVLNTIPICSKNLDLVNQEIHNCSGLDLMRNRLKYCMVGILEDV</sequence>